<keyword evidence="2" id="KW-1185">Reference proteome</keyword>
<dbReference type="PANTHER" id="PTHR23053:SF0">
    <property type="entry name" value="HYDROCEPHALUS-INDUCING PROTEIN HOMOLOG"/>
    <property type="match status" value="1"/>
</dbReference>
<dbReference type="HOGENOM" id="CLU_2580709_0_0_1"/>
<protein>
    <submittedName>
        <fullName evidence="1">Uncharacterized protein</fullName>
    </submittedName>
</protein>
<evidence type="ECO:0000313" key="2">
    <source>
        <dbReference type="Proteomes" id="UP000001593"/>
    </source>
</evidence>
<name>A7TAH9_NEMVE</name>
<reference evidence="1 2" key="1">
    <citation type="journal article" date="2007" name="Science">
        <title>Sea anemone genome reveals ancestral eumetazoan gene repertoire and genomic organization.</title>
        <authorList>
            <person name="Putnam N.H."/>
            <person name="Srivastava M."/>
            <person name="Hellsten U."/>
            <person name="Dirks B."/>
            <person name="Chapman J."/>
            <person name="Salamov A."/>
            <person name="Terry A."/>
            <person name="Shapiro H."/>
            <person name="Lindquist E."/>
            <person name="Kapitonov V.V."/>
            <person name="Jurka J."/>
            <person name="Genikhovich G."/>
            <person name="Grigoriev I.V."/>
            <person name="Lucas S.M."/>
            <person name="Steele R.E."/>
            <person name="Finnerty J.R."/>
            <person name="Technau U."/>
            <person name="Martindale M.Q."/>
            <person name="Rokhsar D.S."/>
        </authorList>
    </citation>
    <scope>NUCLEOTIDE SEQUENCE [LARGE SCALE GENOMIC DNA]</scope>
    <source>
        <strain evidence="2">CH2 X CH6</strain>
    </source>
</reference>
<evidence type="ECO:0000313" key="1">
    <source>
        <dbReference type="EMBL" id="EDO26992.1"/>
    </source>
</evidence>
<dbReference type="InterPro" id="IPR033305">
    <property type="entry name" value="Hydin-like"/>
</dbReference>
<dbReference type="PANTHER" id="PTHR23053">
    <property type="entry name" value="DLEC1 DELETED IN LUNG AND ESOPHAGEAL CANCER 1"/>
    <property type="match status" value="1"/>
</dbReference>
<dbReference type="EMBL" id="DS474141">
    <property type="protein sequence ID" value="EDO26992.1"/>
    <property type="molecule type" value="Genomic_DNA"/>
</dbReference>
<dbReference type="InParanoid" id="A7TAH9"/>
<dbReference type="KEGG" id="nve:5497224"/>
<dbReference type="AlphaFoldDB" id="A7TAH9"/>
<dbReference type="Proteomes" id="UP000001593">
    <property type="component" value="Unassembled WGS sequence"/>
</dbReference>
<sequence length="81" mass="9211">SYSQRVVIRIAQSASRHMINATGQGSEPKVEFSSSLIEFGPVLPHSLGDEQEVVIRNPCRFPVEIYSLEFDKQYLDEEKVQ</sequence>
<accession>A7TAH9</accession>
<proteinExistence type="predicted"/>
<dbReference type="PhylomeDB" id="A7TAH9"/>
<gene>
    <name evidence="1" type="ORF">NEMVEDRAFT_v1g152419</name>
</gene>
<feature type="non-terminal residue" evidence="1">
    <location>
        <position position="1"/>
    </location>
</feature>
<organism evidence="1 2">
    <name type="scientific">Nematostella vectensis</name>
    <name type="common">Starlet sea anemone</name>
    <dbReference type="NCBI Taxonomy" id="45351"/>
    <lineage>
        <taxon>Eukaryota</taxon>
        <taxon>Metazoa</taxon>
        <taxon>Cnidaria</taxon>
        <taxon>Anthozoa</taxon>
        <taxon>Hexacorallia</taxon>
        <taxon>Actiniaria</taxon>
        <taxon>Edwardsiidae</taxon>
        <taxon>Nematostella</taxon>
    </lineage>
</organism>